<reference evidence="10" key="1">
    <citation type="submission" date="2020-05" db="EMBL/GenBank/DDBJ databases">
        <authorList>
            <person name="Chiriac C."/>
            <person name="Salcher M."/>
            <person name="Ghai R."/>
            <person name="Kavagutti S V."/>
        </authorList>
    </citation>
    <scope>NUCLEOTIDE SEQUENCE</scope>
</reference>
<dbReference type="GO" id="GO:0006281">
    <property type="term" value="P:DNA repair"/>
    <property type="evidence" value="ECO:0007669"/>
    <property type="project" value="UniProtKB-KW"/>
</dbReference>
<comment type="catalytic activity">
    <reaction evidence="8">
        <text>a 6-O-methyl-2'-deoxyguanosine in DNA + L-cysteinyl-[protein] = S-methyl-L-cysteinyl-[protein] + a 2'-deoxyguanosine in DNA</text>
        <dbReference type="Rhea" id="RHEA:24000"/>
        <dbReference type="Rhea" id="RHEA-COMP:10131"/>
        <dbReference type="Rhea" id="RHEA-COMP:10132"/>
        <dbReference type="Rhea" id="RHEA-COMP:11367"/>
        <dbReference type="Rhea" id="RHEA-COMP:11368"/>
        <dbReference type="ChEBI" id="CHEBI:29950"/>
        <dbReference type="ChEBI" id="CHEBI:82612"/>
        <dbReference type="ChEBI" id="CHEBI:85445"/>
        <dbReference type="ChEBI" id="CHEBI:85448"/>
        <dbReference type="EC" id="2.1.1.63"/>
    </reaction>
</comment>
<organism evidence="10">
    <name type="scientific">freshwater metagenome</name>
    <dbReference type="NCBI Taxonomy" id="449393"/>
    <lineage>
        <taxon>unclassified sequences</taxon>
        <taxon>metagenomes</taxon>
        <taxon>ecological metagenomes</taxon>
    </lineage>
</organism>
<dbReference type="GO" id="GO:0032259">
    <property type="term" value="P:methylation"/>
    <property type="evidence" value="ECO:0007669"/>
    <property type="project" value="UniProtKB-KW"/>
</dbReference>
<evidence type="ECO:0000256" key="1">
    <source>
        <dbReference type="ARBA" id="ARBA00001286"/>
    </source>
</evidence>
<dbReference type="CDD" id="cd06445">
    <property type="entry name" value="ATase"/>
    <property type="match status" value="1"/>
</dbReference>
<dbReference type="PANTHER" id="PTHR10815">
    <property type="entry name" value="METHYLATED-DNA--PROTEIN-CYSTEINE METHYLTRANSFERASE"/>
    <property type="match status" value="1"/>
</dbReference>
<dbReference type="InterPro" id="IPR014048">
    <property type="entry name" value="MethylDNA_cys_MeTrfase_DNA-bd"/>
</dbReference>
<accession>A0A6J6DKX8</accession>
<evidence type="ECO:0000256" key="8">
    <source>
        <dbReference type="ARBA" id="ARBA00049348"/>
    </source>
</evidence>
<proteinExistence type="inferred from homology"/>
<evidence type="ECO:0000256" key="3">
    <source>
        <dbReference type="ARBA" id="ARBA00011918"/>
    </source>
</evidence>
<dbReference type="AlphaFoldDB" id="A0A6J6DKX8"/>
<evidence type="ECO:0000313" key="10">
    <source>
        <dbReference type="EMBL" id="CAB4564026.1"/>
    </source>
</evidence>
<evidence type="ECO:0000256" key="6">
    <source>
        <dbReference type="ARBA" id="ARBA00022763"/>
    </source>
</evidence>
<comment type="catalytic activity">
    <reaction evidence="1">
        <text>a 4-O-methyl-thymidine in DNA + L-cysteinyl-[protein] = a thymidine in DNA + S-methyl-L-cysteinyl-[protein]</text>
        <dbReference type="Rhea" id="RHEA:53428"/>
        <dbReference type="Rhea" id="RHEA-COMP:10131"/>
        <dbReference type="Rhea" id="RHEA-COMP:10132"/>
        <dbReference type="Rhea" id="RHEA-COMP:13555"/>
        <dbReference type="Rhea" id="RHEA-COMP:13556"/>
        <dbReference type="ChEBI" id="CHEBI:29950"/>
        <dbReference type="ChEBI" id="CHEBI:82612"/>
        <dbReference type="ChEBI" id="CHEBI:137386"/>
        <dbReference type="ChEBI" id="CHEBI:137387"/>
        <dbReference type="EC" id="2.1.1.63"/>
    </reaction>
</comment>
<evidence type="ECO:0000256" key="2">
    <source>
        <dbReference type="ARBA" id="ARBA00008711"/>
    </source>
</evidence>
<dbReference type="NCBIfam" id="TIGR00589">
    <property type="entry name" value="ogt"/>
    <property type="match status" value="1"/>
</dbReference>
<evidence type="ECO:0000259" key="9">
    <source>
        <dbReference type="Pfam" id="PF01035"/>
    </source>
</evidence>
<keyword evidence="6" id="KW-0227">DNA damage</keyword>
<name>A0A6J6DKX8_9ZZZZ</name>
<dbReference type="InterPro" id="IPR036217">
    <property type="entry name" value="MethylDNA_cys_MeTrfase_DNAb"/>
</dbReference>
<keyword evidence="4" id="KW-0489">Methyltransferase</keyword>
<evidence type="ECO:0000256" key="4">
    <source>
        <dbReference type="ARBA" id="ARBA00022603"/>
    </source>
</evidence>
<dbReference type="EC" id="2.1.1.63" evidence="3"/>
<dbReference type="Gene3D" id="1.10.10.10">
    <property type="entry name" value="Winged helix-like DNA-binding domain superfamily/Winged helix DNA-binding domain"/>
    <property type="match status" value="1"/>
</dbReference>
<keyword evidence="7" id="KW-0234">DNA repair</keyword>
<sequence length="90" mass="9206">MLGTPFQLAVWKTIAKVPFGKTISYGEIAAAIGKPQAARAVGAAVGANPTPLLVGCHRVLGSNGSLTGYSGGQGIKTKKLLLAHEGIDYE</sequence>
<dbReference type="PANTHER" id="PTHR10815:SF13">
    <property type="entry name" value="METHYLATED-DNA--PROTEIN-CYSTEINE METHYLTRANSFERASE"/>
    <property type="match status" value="1"/>
</dbReference>
<feature type="domain" description="Methylated-DNA-[protein]-cysteine S-methyltransferase DNA binding" evidence="9">
    <location>
        <begin position="5"/>
        <end position="87"/>
    </location>
</feature>
<gene>
    <name evidence="10" type="ORF">UFOPK1639_00635</name>
</gene>
<protein>
    <recommendedName>
        <fullName evidence="3">methylated-DNA--[protein]-cysteine S-methyltransferase</fullName>
        <ecNumber evidence="3">2.1.1.63</ecNumber>
    </recommendedName>
</protein>
<dbReference type="FunFam" id="1.10.10.10:FF:000214">
    <property type="entry name" value="Methylated-DNA--protein-cysteine methyltransferase"/>
    <property type="match status" value="1"/>
</dbReference>
<dbReference type="EMBL" id="CAEZTH010000065">
    <property type="protein sequence ID" value="CAB4564026.1"/>
    <property type="molecule type" value="Genomic_DNA"/>
</dbReference>
<dbReference type="InterPro" id="IPR036388">
    <property type="entry name" value="WH-like_DNA-bd_sf"/>
</dbReference>
<evidence type="ECO:0000256" key="5">
    <source>
        <dbReference type="ARBA" id="ARBA00022679"/>
    </source>
</evidence>
<evidence type="ECO:0000256" key="7">
    <source>
        <dbReference type="ARBA" id="ARBA00023204"/>
    </source>
</evidence>
<comment type="similarity">
    <text evidence="2">Belongs to the MGMT family.</text>
</comment>
<keyword evidence="5" id="KW-0808">Transferase</keyword>
<dbReference type="Pfam" id="PF01035">
    <property type="entry name" value="DNA_binding_1"/>
    <property type="match status" value="1"/>
</dbReference>
<dbReference type="GO" id="GO:0003908">
    <property type="term" value="F:methylated-DNA-[protein]-cysteine S-methyltransferase activity"/>
    <property type="evidence" value="ECO:0007669"/>
    <property type="project" value="UniProtKB-EC"/>
</dbReference>
<dbReference type="SUPFAM" id="SSF46767">
    <property type="entry name" value="Methylated DNA-protein cysteine methyltransferase, C-terminal domain"/>
    <property type="match status" value="1"/>
</dbReference>